<dbReference type="CDD" id="cd06225">
    <property type="entry name" value="HAMP"/>
    <property type="match status" value="1"/>
</dbReference>
<dbReference type="PANTHER" id="PTHR45528:SF1">
    <property type="entry name" value="SENSOR HISTIDINE KINASE CPXA"/>
    <property type="match status" value="1"/>
</dbReference>
<keyword evidence="18" id="KW-1185">Reference proteome</keyword>
<dbReference type="InterPro" id="IPR005467">
    <property type="entry name" value="His_kinase_dom"/>
</dbReference>
<keyword evidence="4" id="KW-1003">Cell membrane</keyword>
<dbReference type="InterPro" id="IPR029151">
    <property type="entry name" value="Sensor-like_sf"/>
</dbReference>
<dbReference type="STRING" id="522772.Dacet_0903"/>
<evidence type="ECO:0000256" key="6">
    <source>
        <dbReference type="ARBA" id="ARBA00022679"/>
    </source>
</evidence>
<evidence type="ECO:0000256" key="7">
    <source>
        <dbReference type="ARBA" id="ARBA00022692"/>
    </source>
</evidence>
<dbReference type="SMART" id="SM00387">
    <property type="entry name" value="HATPase_c"/>
    <property type="match status" value="1"/>
</dbReference>
<dbReference type="SMART" id="SM00304">
    <property type="entry name" value="HAMP"/>
    <property type="match status" value="1"/>
</dbReference>
<keyword evidence="5" id="KW-0597">Phosphoprotein</keyword>
<dbReference type="InterPro" id="IPR036890">
    <property type="entry name" value="HATPase_C_sf"/>
</dbReference>
<gene>
    <name evidence="17" type="ordered locus">Dacet_0903</name>
</gene>
<dbReference type="InterPro" id="IPR003594">
    <property type="entry name" value="HATPase_dom"/>
</dbReference>
<name>D4H636_DENA2</name>
<dbReference type="Gene3D" id="3.30.450.20">
    <property type="entry name" value="PAS domain"/>
    <property type="match status" value="1"/>
</dbReference>
<evidence type="ECO:0000259" key="15">
    <source>
        <dbReference type="PROSITE" id="PS50109"/>
    </source>
</evidence>
<feature type="domain" description="Histidine kinase" evidence="15">
    <location>
        <begin position="390"/>
        <end position="624"/>
    </location>
</feature>
<reference evidence="17 18" key="1">
    <citation type="journal article" date="2010" name="Stand. Genomic Sci.">
        <title>Complete genome sequence of Denitrovibrio acetiphilus type strain (N2460).</title>
        <authorList>
            <person name="Kiss H."/>
            <person name="Lang E."/>
            <person name="Lapidus A."/>
            <person name="Copeland A."/>
            <person name="Nolan M."/>
            <person name="Glavina Del Rio T."/>
            <person name="Chen F."/>
            <person name="Lucas S."/>
            <person name="Tice H."/>
            <person name="Cheng J.F."/>
            <person name="Han C."/>
            <person name="Goodwin L."/>
            <person name="Pitluck S."/>
            <person name="Liolios K."/>
            <person name="Pati A."/>
            <person name="Ivanova N."/>
            <person name="Mavromatis K."/>
            <person name="Chen A."/>
            <person name="Palaniappan K."/>
            <person name="Land M."/>
            <person name="Hauser L."/>
            <person name="Chang Y.J."/>
            <person name="Jeffries C.D."/>
            <person name="Detter J.C."/>
            <person name="Brettin T."/>
            <person name="Spring S."/>
            <person name="Rohde M."/>
            <person name="Goker M."/>
            <person name="Woyke T."/>
            <person name="Bristow J."/>
            <person name="Eisen J.A."/>
            <person name="Markowitz V."/>
            <person name="Hugenholtz P."/>
            <person name="Kyrpides N.C."/>
            <person name="Klenk H.P."/>
        </authorList>
    </citation>
    <scope>NUCLEOTIDE SEQUENCE [LARGE SCALE GENOMIC DNA]</scope>
    <source>
        <strain evidence="18">DSM 12809 / NBRC 114555 / N2460</strain>
    </source>
</reference>
<organism evidence="17 18">
    <name type="scientific">Denitrovibrio acetiphilus (strain DSM 12809 / NBRC 114555 / N2460)</name>
    <dbReference type="NCBI Taxonomy" id="522772"/>
    <lineage>
        <taxon>Bacteria</taxon>
        <taxon>Pseudomonadati</taxon>
        <taxon>Deferribacterota</taxon>
        <taxon>Deferribacteres</taxon>
        <taxon>Deferribacterales</taxon>
        <taxon>Geovibrionaceae</taxon>
        <taxon>Denitrovibrio</taxon>
    </lineage>
</organism>
<evidence type="ECO:0000256" key="13">
    <source>
        <dbReference type="ARBA" id="ARBA00023136"/>
    </source>
</evidence>
<dbReference type="InterPro" id="IPR033479">
    <property type="entry name" value="dCache_1"/>
</dbReference>
<keyword evidence="13 14" id="KW-0472">Membrane</keyword>
<dbReference type="EMBL" id="CP001968">
    <property type="protein sequence ID" value="ADD67682.1"/>
    <property type="molecule type" value="Genomic_DNA"/>
</dbReference>
<dbReference type="SUPFAM" id="SSF158472">
    <property type="entry name" value="HAMP domain-like"/>
    <property type="match status" value="1"/>
</dbReference>
<accession>D4H636</accession>
<dbReference type="InParanoid" id="D4H636"/>
<dbReference type="eggNOG" id="COG5000">
    <property type="taxonomic scope" value="Bacteria"/>
</dbReference>
<keyword evidence="12" id="KW-0902">Two-component regulatory system</keyword>
<dbReference type="PROSITE" id="PS50885">
    <property type="entry name" value="HAMP"/>
    <property type="match status" value="1"/>
</dbReference>
<proteinExistence type="predicted"/>
<dbReference type="PRINTS" id="PR00344">
    <property type="entry name" value="BCTRLSENSOR"/>
</dbReference>
<dbReference type="EC" id="2.7.13.3" evidence="3"/>
<dbReference type="SUPFAM" id="SSF55874">
    <property type="entry name" value="ATPase domain of HSP90 chaperone/DNA topoisomerase II/histidine kinase"/>
    <property type="match status" value="1"/>
</dbReference>
<dbReference type="Gene3D" id="1.10.287.130">
    <property type="match status" value="1"/>
</dbReference>
<dbReference type="SUPFAM" id="SSF47384">
    <property type="entry name" value="Homodimeric domain of signal transducing histidine kinase"/>
    <property type="match status" value="1"/>
</dbReference>
<dbReference type="SUPFAM" id="SSF103190">
    <property type="entry name" value="Sensory domain-like"/>
    <property type="match status" value="1"/>
</dbReference>
<dbReference type="GO" id="GO:0005886">
    <property type="term" value="C:plasma membrane"/>
    <property type="evidence" value="ECO:0007669"/>
    <property type="project" value="UniProtKB-SubCell"/>
</dbReference>
<comment type="catalytic activity">
    <reaction evidence="1">
        <text>ATP + protein L-histidine = ADP + protein N-phospho-L-histidine.</text>
        <dbReference type="EC" id="2.7.13.3"/>
    </reaction>
</comment>
<feature type="domain" description="HAMP" evidence="16">
    <location>
        <begin position="298"/>
        <end position="348"/>
    </location>
</feature>
<evidence type="ECO:0000256" key="12">
    <source>
        <dbReference type="ARBA" id="ARBA00023012"/>
    </source>
</evidence>
<evidence type="ECO:0000256" key="11">
    <source>
        <dbReference type="ARBA" id="ARBA00022989"/>
    </source>
</evidence>
<dbReference type="Pfam" id="PF02518">
    <property type="entry name" value="HATPase_c"/>
    <property type="match status" value="1"/>
</dbReference>
<dbReference type="PANTHER" id="PTHR45528">
    <property type="entry name" value="SENSOR HISTIDINE KINASE CPXA"/>
    <property type="match status" value="1"/>
</dbReference>
<dbReference type="PaxDb" id="522772-Dacet_0903"/>
<dbReference type="GO" id="GO:0000155">
    <property type="term" value="F:phosphorelay sensor kinase activity"/>
    <property type="evidence" value="ECO:0007669"/>
    <property type="project" value="InterPro"/>
</dbReference>
<dbReference type="GO" id="GO:0005524">
    <property type="term" value="F:ATP binding"/>
    <property type="evidence" value="ECO:0007669"/>
    <property type="project" value="UniProtKB-KW"/>
</dbReference>
<dbReference type="RefSeq" id="WP_013010213.1">
    <property type="nucleotide sequence ID" value="NC_013943.1"/>
</dbReference>
<keyword evidence="8" id="KW-0547">Nucleotide-binding</keyword>
<dbReference type="Pfam" id="PF02743">
    <property type="entry name" value="dCache_1"/>
    <property type="match status" value="1"/>
</dbReference>
<evidence type="ECO:0000256" key="2">
    <source>
        <dbReference type="ARBA" id="ARBA00004651"/>
    </source>
</evidence>
<sequence precursor="true">MFKTLRAKVVGSFILLVIIPILIGATVILTQIKNTEMNQLNIIHTQMTKRVASEFENYVNNNMSQLKHLTDLHNMPFNTPANLKDKLTAQIMFNNNFDQLIFIDAEGNEIAHVHRFKILPIHQDKKYAKEMEYLYPKLNKSMYFGDVSFAPETGEPIADISFDVRDLVSKEFKGVMITSLRLKPIWNLLANISVQPGQQIYILDSDGRLVAHPNPSMVLRNTIYKVSDETITKGITGDLAYICYTKIDLGNQLFTIVSEHKITEAFKLLNYIAFIIFLVVASTIAMCILLMTYNIKCIVNPIKHLAAVAKEIEGGNLNKTVDIISHDEIGEMSEAFNRMTKKLKDNNMQLQEFNIGLQKKISTEIQKTRKMEQLLFEQKKFADMGQMINAIAHQWRQPLNNIGLIQQYLHEGFHSKKMTVEEFDSYSQSLISIVQNMSATIDDFRTFFSANKQKDRFNVVHALKDFLKLTSAQLDSSNIKYSIECKACDNRHIYDVNSMDLICKNTEIEILGHSGEFKQVLQNIISNARDAFMDHETPSPAITIILDVTKTSVILTFRDNAGGIPEDVLPKIFDPYFTTKDEGKGTGIGLYISKVIVDDHFGGRLRAENINGGAEFILTLPKAPAKFEI</sequence>
<dbReference type="AlphaFoldDB" id="D4H636"/>
<dbReference type="CDD" id="cd18773">
    <property type="entry name" value="PDC1_HK_sensor"/>
    <property type="match status" value="1"/>
</dbReference>
<keyword evidence="10" id="KW-0067">ATP-binding</keyword>
<dbReference type="InterPro" id="IPR003660">
    <property type="entry name" value="HAMP_dom"/>
</dbReference>
<evidence type="ECO:0000256" key="10">
    <source>
        <dbReference type="ARBA" id="ARBA00022840"/>
    </source>
</evidence>
<dbReference type="InterPro" id="IPR036097">
    <property type="entry name" value="HisK_dim/P_sf"/>
</dbReference>
<evidence type="ECO:0000259" key="16">
    <source>
        <dbReference type="PROSITE" id="PS50885"/>
    </source>
</evidence>
<evidence type="ECO:0000313" key="17">
    <source>
        <dbReference type="EMBL" id="ADD67682.1"/>
    </source>
</evidence>
<dbReference type="PROSITE" id="PS50109">
    <property type="entry name" value="HIS_KIN"/>
    <property type="match status" value="1"/>
</dbReference>
<keyword evidence="7 14" id="KW-0812">Transmembrane</keyword>
<keyword evidence="9 17" id="KW-0418">Kinase</keyword>
<evidence type="ECO:0000256" key="8">
    <source>
        <dbReference type="ARBA" id="ARBA00022741"/>
    </source>
</evidence>
<dbReference type="KEGG" id="dap:Dacet_0903"/>
<evidence type="ECO:0000256" key="5">
    <source>
        <dbReference type="ARBA" id="ARBA00022553"/>
    </source>
</evidence>
<protein>
    <recommendedName>
        <fullName evidence="3">histidine kinase</fullName>
        <ecNumber evidence="3">2.7.13.3</ecNumber>
    </recommendedName>
</protein>
<feature type="transmembrane region" description="Helical" evidence="14">
    <location>
        <begin position="268"/>
        <end position="293"/>
    </location>
</feature>
<dbReference type="InterPro" id="IPR050398">
    <property type="entry name" value="HssS/ArlS-like"/>
</dbReference>
<evidence type="ECO:0000313" key="18">
    <source>
        <dbReference type="Proteomes" id="UP000002012"/>
    </source>
</evidence>
<evidence type="ECO:0000256" key="4">
    <source>
        <dbReference type="ARBA" id="ARBA00022475"/>
    </source>
</evidence>
<dbReference type="OrthoDB" id="1931120at2"/>
<dbReference type="Gene3D" id="3.30.565.10">
    <property type="entry name" value="Histidine kinase-like ATPase, C-terminal domain"/>
    <property type="match status" value="1"/>
</dbReference>
<evidence type="ECO:0000256" key="3">
    <source>
        <dbReference type="ARBA" id="ARBA00012438"/>
    </source>
</evidence>
<evidence type="ECO:0000256" key="1">
    <source>
        <dbReference type="ARBA" id="ARBA00000085"/>
    </source>
</evidence>
<keyword evidence="6" id="KW-0808">Transferase</keyword>
<keyword evidence="11 14" id="KW-1133">Transmembrane helix</keyword>
<dbReference type="Gene3D" id="6.10.340.10">
    <property type="match status" value="1"/>
</dbReference>
<dbReference type="Proteomes" id="UP000002012">
    <property type="component" value="Chromosome"/>
</dbReference>
<dbReference type="InterPro" id="IPR004358">
    <property type="entry name" value="Sig_transdc_His_kin-like_C"/>
</dbReference>
<evidence type="ECO:0000256" key="14">
    <source>
        <dbReference type="SAM" id="Phobius"/>
    </source>
</evidence>
<evidence type="ECO:0000256" key="9">
    <source>
        <dbReference type="ARBA" id="ARBA00022777"/>
    </source>
</evidence>
<dbReference type="eggNOG" id="COG4191">
    <property type="taxonomic scope" value="Bacteria"/>
</dbReference>
<feature type="transmembrane region" description="Helical" evidence="14">
    <location>
        <begin position="12"/>
        <end position="32"/>
    </location>
</feature>
<comment type="subcellular location">
    <subcellularLocation>
        <location evidence="2">Cell membrane</location>
        <topology evidence="2">Multi-pass membrane protein</topology>
    </subcellularLocation>
</comment>
<dbReference type="Pfam" id="PF00672">
    <property type="entry name" value="HAMP"/>
    <property type="match status" value="1"/>
</dbReference>
<dbReference type="HOGENOM" id="CLU_385734_0_0_0"/>